<dbReference type="PANTHER" id="PTHR39966:SF1">
    <property type="entry name" value="HEMERYTHRIN-LIKE DOMAIN-CONTAINING PROTEIN"/>
    <property type="match status" value="1"/>
</dbReference>
<dbReference type="KEGG" id="naci:NUH88_01185"/>
<organism evidence="2 3">
    <name type="scientific">Nisaea acidiphila</name>
    <dbReference type="NCBI Taxonomy" id="1862145"/>
    <lineage>
        <taxon>Bacteria</taxon>
        <taxon>Pseudomonadati</taxon>
        <taxon>Pseudomonadota</taxon>
        <taxon>Alphaproteobacteria</taxon>
        <taxon>Rhodospirillales</taxon>
        <taxon>Thalassobaculaceae</taxon>
        <taxon>Nisaea</taxon>
    </lineage>
</organism>
<evidence type="ECO:0000313" key="2">
    <source>
        <dbReference type="EMBL" id="UUX50314.1"/>
    </source>
</evidence>
<dbReference type="GO" id="GO:0005886">
    <property type="term" value="C:plasma membrane"/>
    <property type="evidence" value="ECO:0007669"/>
    <property type="project" value="TreeGrafter"/>
</dbReference>
<name>A0A9J7AU10_9PROT</name>
<accession>A0A9J7AU10</accession>
<feature type="domain" description="Hemerythrin-like" evidence="1">
    <location>
        <begin position="7"/>
        <end position="141"/>
    </location>
</feature>
<dbReference type="PANTHER" id="PTHR39966">
    <property type="entry name" value="BLL2471 PROTEIN-RELATED"/>
    <property type="match status" value="1"/>
</dbReference>
<evidence type="ECO:0000259" key="1">
    <source>
        <dbReference type="Pfam" id="PF01814"/>
    </source>
</evidence>
<gene>
    <name evidence="2" type="ORF">NUH88_01185</name>
</gene>
<dbReference type="EMBL" id="CP102480">
    <property type="protein sequence ID" value="UUX50314.1"/>
    <property type="molecule type" value="Genomic_DNA"/>
</dbReference>
<sequence>MVAMPKILEILQKDHEQHDLLLSILEKQVKDAHLRGEPDYDVVSEIVDYFLTYPAEFHHVREDQIYEKILARDPQAAEEIGQIEEEHKACEAFIKAFAGALASVLGTGIVTRSQFANAALEFIESQRRHIRMEESIFFPTALRVLKQEDWRDLDDHLSDRADPIFGSQREAQFETLRQEILDWQSAREPANDRFPAGQEMSV</sequence>
<dbReference type="InterPro" id="IPR012312">
    <property type="entry name" value="Hemerythrin-like"/>
</dbReference>
<proteinExistence type="predicted"/>
<dbReference type="Gene3D" id="1.20.120.520">
    <property type="entry name" value="nmb1532 protein domain like"/>
    <property type="match status" value="1"/>
</dbReference>
<dbReference type="RefSeq" id="WP_257769455.1">
    <property type="nucleotide sequence ID" value="NZ_CP102480.1"/>
</dbReference>
<dbReference type="AlphaFoldDB" id="A0A9J7AU10"/>
<dbReference type="Pfam" id="PF01814">
    <property type="entry name" value="Hemerythrin"/>
    <property type="match status" value="1"/>
</dbReference>
<reference evidence="2" key="1">
    <citation type="submission" date="2022-08" db="EMBL/GenBank/DDBJ databases">
        <title>Nisaea acidiphila sp. nov., isolated from a marine algal debris and emended description of the genus Nisaea Urios et al. 2008.</title>
        <authorList>
            <person name="Kwon K."/>
        </authorList>
    </citation>
    <scope>NUCLEOTIDE SEQUENCE</scope>
    <source>
        <strain evidence="2">MEBiC11861</strain>
    </source>
</reference>
<dbReference type="Proteomes" id="UP001060336">
    <property type="component" value="Chromosome"/>
</dbReference>
<protein>
    <submittedName>
        <fullName evidence="2">Hemerythrin domain-containing protein</fullName>
    </submittedName>
</protein>
<evidence type="ECO:0000313" key="3">
    <source>
        <dbReference type="Proteomes" id="UP001060336"/>
    </source>
</evidence>
<keyword evidence="3" id="KW-1185">Reference proteome</keyword>